<dbReference type="InterPro" id="IPR035965">
    <property type="entry name" value="PAS-like_dom_sf"/>
</dbReference>
<dbReference type="Gene3D" id="3.30.450.20">
    <property type="entry name" value="PAS domain"/>
    <property type="match status" value="1"/>
</dbReference>
<dbReference type="SUPFAM" id="SSF141868">
    <property type="entry name" value="EAL domain-like"/>
    <property type="match status" value="1"/>
</dbReference>
<dbReference type="RefSeq" id="WP_262575957.1">
    <property type="nucleotide sequence ID" value="NZ_JAOQKJ010000022.1"/>
</dbReference>
<dbReference type="Proteomes" id="UP001652432">
    <property type="component" value="Unassembled WGS sequence"/>
</dbReference>
<dbReference type="InterPro" id="IPR029787">
    <property type="entry name" value="Nucleotide_cyclase"/>
</dbReference>
<dbReference type="PANTHER" id="PTHR33121:SF70">
    <property type="entry name" value="SIGNALING PROTEIN YKOW"/>
    <property type="match status" value="1"/>
</dbReference>
<dbReference type="SMART" id="SM00267">
    <property type="entry name" value="GGDEF"/>
    <property type="match status" value="1"/>
</dbReference>
<dbReference type="Pfam" id="PF00563">
    <property type="entry name" value="EAL"/>
    <property type="match status" value="1"/>
</dbReference>
<dbReference type="InterPro" id="IPR035919">
    <property type="entry name" value="EAL_sf"/>
</dbReference>
<dbReference type="Pfam" id="PF00990">
    <property type="entry name" value="GGDEF"/>
    <property type="match status" value="1"/>
</dbReference>
<dbReference type="SMART" id="SM00052">
    <property type="entry name" value="EAL"/>
    <property type="match status" value="1"/>
</dbReference>
<feature type="domain" description="EAL" evidence="1">
    <location>
        <begin position="302"/>
        <end position="560"/>
    </location>
</feature>
<dbReference type="InterPro" id="IPR013655">
    <property type="entry name" value="PAS_fold_3"/>
</dbReference>
<keyword evidence="4" id="KW-1185">Reference proteome</keyword>
<dbReference type="PROSITE" id="PS50887">
    <property type="entry name" value="GGDEF"/>
    <property type="match status" value="1"/>
</dbReference>
<dbReference type="SUPFAM" id="SSF55785">
    <property type="entry name" value="PYP-like sensor domain (PAS domain)"/>
    <property type="match status" value="1"/>
</dbReference>
<dbReference type="Pfam" id="PF08447">
    <property type="entry name" value="PAS_3"/>
    <property type="match status" value="1"/>
</dbReference>
<dbReference type="InterPro" id="IPR050706">
    <property type="entry name" value="Cyclic-di-GMP_PDE-like"/>
</dbReference>
<dbReference type="SUPFAM" id="SSF55073">
    <property type="entry name" value="Nucleotide cyclase"/>
    <property type="match status" value="1"/>
</dbReference>
<comment type="caution">
    <text evidence="3">The sequence shown here is derived from an EMBL/GenBank/DDBJ whole genome shotgun (WGS) entry which is preliminary data.</text>
</comment>
<dbReference type="CDD" id="cd01948">
    <property type="entry name" value="EAL"/>
    <property type="match status" value="1"/>
</dbReference>
<dbReference type="Gene3D" id="3.30.70.270">
    <property type="match status" value="1"/>
</dbReference>
<sequence length="564" mass="64665">MIDDIFTVFGEQTAEILFEIITECMDDYLYIFDLQNNTMEISQSAVDRFMISKNAMTDVSNDILKVVYEEDREMLTKHLADIREGKEKVHNLHYRWIGKDGMPVWVNCRGIVIDGPGGNAEYLVGCLNETGNQRRADNVTGLLGGLEFNAYMRSQEEHISKGFLMHIGIDDFGSINGSKGSAYGNYILKSVADCMKECLSDKQRIYHLVADQYVIVDLENDLREESERLKEKITDKLYKFIVSENYEAVFSISVGVVSATTFCEGYEECRKKFAFVLKQAKSRGKSGFYIFDEDDYEVFLRKGRIVAALRKAIVNQYKGFEVYYQPIVDCGSEQVIGAEALMRFSVPSEEGQEVISPMEFIPLLEESGLIIPAGRYVLDEAAKMCREMQQYIPDFRMNINVSYVQIMQGDVERDILGVIKMYGLKPECICIEMTESGFMDMTPSFCRFRKTLDENGIHFVIDDFGTGYSNLHCIRDMNPSYIKMDKDFTAKAMNSTGDYELFKNIASMVHSIGVRICAEGIEEREWCRKMKEMQIDYLQGYLFGRPCRKEQFIRETGCCTLSDF</sequence>
<dbReference type="InterPro" id="IPR001633">
    <property type="entry name" value="EAL_dom"/>
</dbReference>
<dbReference type="EMBL" id="JAOQKJ010000022">
    <property type="protein sequence ID" value="MCU6745954.1"/>
    <property type="molecule type" value="Genomic_DNA"/>
</dbReference>
<dbReference type="InterPro" id="IPR043128">
    <property type="entry name" value="Rev_trsase/Diguanyl_cyclase"/>
</dbReference>
<dbReference type="InterPro" id="IPR000160">
    <property type="entry name" value="GGDEF_dom"/>
</dbReference>
<accession>A0ABT2T6R7</accession>
<evidence type="ECO:0000259" key="1">
    <source>
        <dbReference type="PROSITE" id="PS50883"/>
    </source>
</evidence>
<feature type="domain" description="GGDEF" evidence="2">
    <location>
        <begin position="160"/>
        <end position="293"/>
    </location>
</feature>
<evidence type="ECO:0000313" key="4">
    <source>
        <dbReference type="Proteomes" id="UP001652432"/>
    </source>
</evidence>
<evidence type="ECO:0000259" key="2">
    <source>
        <dbReference type="PROSITE" id="PS50887"/>
    </source>
</evidence>
<proteinExistence type="predicted"/>
<dbReference type="PANTHER" id="PTHR33121">
    <property type="entry name" value="CYCLIC DI-GMP PHOSPHODIESTERASE PDEF"/>
    <property type="match status" value="1"/>
</dbReference>
<protein>
    <submittedName>
        <fullName evidence="3">EAL domain-containing protein</fullName>
    </submittedName>
</protein>
<dbReference type="PROSITE" id="PS50883">
    <property type="entry name" value="EAL"/>
    <property type="match status" value="1"/>
</dbReference>
<dbReference type="CDD" id="cd00130">
    <property type="entry name" value="PAS"/>
    <property type="match status" value="1"/>
</dbReference>
<gene>
    <name evidence="3" type="ORF">OCV77_15910</name>
</gene>
<reference evidence="3 4" key="1">
    <citation type="journal article" date="2021" name="ISME Commun">
        <title>Automated analysis of genomic sequences facilitates high-throughput and comprehensive description of bacteria.</title>
        <authorList>
            <person name="Hitch T.C.A."/>
        </authorList>
    </citation>
    <scope>NUCLEOTIDE SEQUENCE [LARGE SCALE GENOMIC DNA]</scope>
    <source>
        <strain evidence="3 4">Sanger_18</strain>
    </source>
</reference>
<dbReference type="Gene3D" id="3.20.20.450">
    <property type="entry name" value="EAL domain"/>
    <property type="match status" value="1"/>
</dbReference>
<name>A0ABT2T6R7_9FIRM</name>
<dbReference type="InterPro" id="IPR000014">
    <property type="entry name" value="PAS"/>
</dbReference>
<evidence type="ECO:0000313" key="3">
    <source>
        <dbReference type="EMBL" id="MCU6745954.1"/>
    </source>
</evidence>
<organism evidence="3 4">
    <name type="scientific">Suilimivivens aceti</name>
    <dbReference type="NCBI Taxonomy" id="2981774"/>
    <lineage>
        <taxon>Bacteria</taxon>
        <taxon>Bacillati</taxon>
        <taxon>Bacillota</taxon>
        <taxon>Clostridia</taxon>
        <taxon>Lachnospirales</taxon>
        <taxon>Lachnospiraceae</taxon>
        <taxon>Suilimivivens</taxon>
    </lineage>
</organism>